<reference evidence="2 3" key="1">
    <citation type="submission" date="2016-03" db="EMBL/GenBank/DDBJ databases">
        <title>EvidentialGene: Evidence-directed Construction of Genes on Genomes.</title>
        <authorList>
            <person name="Gilbert D.G."/>
            <person name="Choi J.-H."/>
            <person name="Mockaitis K."/>
            <person name="Colbourne J."/>
            <person name="Pfrender M."/>
        </authorList>
    </citation>
    <scope>NUCLEOTIDE SEQUENCE [LARGE SCALE GENOMIC DNA]</scope>
    <source>
        <strain evidence="2 3">Xinb3</strain>
        <tissue evidence="2">Complete organism</tissue>
    </source>
</reference>
<dbReference type="AlphaFoldDB" id="A0A162PNP0"/>
<evidence type="ECO:0000313" key="3">
    <source>
        <dbReference type="Proteomes" id="UP000076858"/>
    </source>
</evidence>
<feature type="compositionally biased region" description="Pro residues" evidence="1">
    <location>
        <begin position="134"/>
        <end position="163"/>
    </location>
</feature>
<accession>A0A162PNP0</accession>
<gene>
    <name evidence="2" type="ORF">APZ42_014690</name>
</gene>
<sequence length="259" mass="28476">EKAKILVEIPHIPLAVYYTSESHIIRNADTSEFPDQCTTITDAVSTDSPTNFAHPIGKTRRTKAHLKGVPEKRARSEGKQHASSRVKNSVIDLDYHKSITGDVLTRSLITDCAAGQLKIGSRNSCENFSSATPSPTPPFPPTPTPSPTPSFPPTPSPSPIHPVPLPLQISNAIKVNNKDLVKTPEEMFFRGPQGKLLKVVRCTQTYFNSKLNFEPGKYHPFSYILSFLKERILNQESAILVHIVKSDSSLSPMPLSVSP</sequence>
<comment type="caution">
    <text evidence="2">The sequence shown here is derived from an EMBL/GenBank/DDBJ whole genome shotgun (WGS) entry which is preliminary data.</text>
</comment>
<feature type="non-terminal residue" evidence="2">
    <location>
        <position position="1"/>
    </location>
</feature>
<evidence type="ECO:0000313" key="2">
    <source>
        <dbReference type="EMBL" id="KZS19009.1"/>
    </source>
</evidence>
<feature type="region of interest" description="Disordered" evidence="1">
    <location>
        <begin position="125"/>
        <end position="163"/>
    </location>
</feature>
<dbReference type="Proteomes" id="UP000076858">
    <property type="component" value="Unassembled WGS sequence"/>
</dbReference>
<organism evidence="2 3">
    <name type="scientific">Daphnia magna</name>
    <dbReference type="NCBI Taxonomy" id="35525"/>
    <lineage>
        <taxon>Eukaryota</taxon>
        <taxon>Metazoa</taxon>
        <taxon>Ecdysozoa</taxon>
        <taxon>Arthropoda</taxon>
        <taxon>Crustacea</taxon>
        <taxon>Branchiopoda</taxon>
        <taxon>Diplostraca</taxon>
        <taxon>Cladocera</taxon>
        <taxon>Anomopoda</taxon>
        <taxon>Daphniidae</taxon>
        <taxon>Daphnia</taxon>
    </lineage>
</organism>
<protein>
    <submittedName>
        <fullName evidence="2">Uncharacterized protein</fullName>
    </submittedName>
</protein>
<keyword evidence="3" id="KW-1185">Reference proteome</keyword>
<evidence type="ECO:0000256" key="1">
    <source>
        <dbReference type="SAM" id="MobiDB-lite"/>
    </source>
</evidence>
<dbReference type="OrthoDB" id="5987030at2759"/>
<dbReference type="EMBL" id="LRGB01000466">
    <property type="protein sequence ID" value="KZS19009.1"/>
    <property type="molecule type" value="Genomic_DNA"/>
</dbReference>
<name>A0A162PNP0_9CRUS</name>
<proteinExistence type="predicted"/>